<evidence type="ECO:0000313" key="12">
    <source>
        <dbReference type="Proteomes" id="UP000823632"/>
    </source>
</evidence>
<name>A0A9D9GZL8_9BACT</name>
<dbReference type="HAMAP" id="MF_01633">
    <property type="entry name" value="QueC"/>
    <property type="match status" value="1"/>
</dbReference>
<sequence length="222" mass="25063">MSSSNSAVILLSGGLDSLVSLGLVRDEYDEMLALTFNYGQKSFNNESEASEKICNYYGLKREVITLDWLKKITNTALVGDKEIPANIEDYTKSMKAVWVPNRNGLFLNIAACYADSYGYRDIIIGANKEEAVTFSDNTEEFIHRICSEFEYSTLVKPNVRVPLIKYDKLQTVKVALEHKMPLDMVWSCYNSGEKHCGRCESCIRLKNALSGCGDTDFINRIF</sequence>
<proteinExistence type="inferred from homology"/>
<dbReference type="CDD" id="cd01995">
    <property type="entry name" value="QueC-like"/>
    <property type="match status" value="1"/>
</dbReference>
<keyword evidence="2 10" id="KW-0436">Ligase</keyword>
<keyword evidence="6 10" id="KW-0067">ATP-binding</keyword>
<accession>A0A9D9GZL8</accession>
<gene>
    <name evidence="10 11" type="primary">queC</name>
    <name evidence="11" type="ORF">IAC76_06090</name>
</gene>
<comment type="caution">
    <text evidence="11">The sequence shown here is derived from an EMBL/GenBank/DDBJ whole genome shotgun (WGS) entry which is preliminary data.</text>
</comment>
<dbReference type="GO" id="GO:0008270">
    <property type="term" value="F:zinc ion binding"/>
    <property type="evidence" value="ECO:0007669"/>
    <property type="project" value="UniProtKB-UniRule"/>
</dbReference>
<keyword evidence="5 10" id="KW-0862">Zinc</keyword>
<evidence type="ECO:0000256" key="3">
    <source>
        <dbReference type="ARBA" id="ARBA00022723"/>
    </source>
</evidence>
<comment type="similarity">
    <text evidence="7 10">Belongs to the QueC family.</text>
</comment>
<feature type="binding site" evidence="10">
    <location>
        <position position="199"/>
    </location>
    <ligand>
        <name>Zn(2+)</name>
        <dbReference type="ChEBI" id="CHEBI:29105"/>
    </ligand>
</feature>
<dbReference type="EMBL" id="JADIND010000129">
    <property type="protein sequence ID" value="MBO8430941.1"/>
    <property type="molecule type" value="Genomic_DNA"/>
</dbReference>
<dbReference type="EC" id="6.3.4.20" evidence="8 10"/>
<evidence type="ECO:0000256" key="5">
    <source>
        <dbReference type="ARBA" id="ARBA00022833"/>
    </source>
</evidence>
<dbReference type="InterPro" id="IPR018317">
    <property type="entry name" value="QueC"/>
</dbReference>
<reference evidence="11" key="1">
    <citation type="submission" date="2020-10" db="EMBL/GenBank/DDBJ databases">
        <authorList>
            <person name="Gilroy R."/>
        </authorList>
    </citation>
    <scope>NUCLEOTIDE SEQUENCE</scope>
    <source>
        <strain evidence="11">10192</strain>
    </source>
</reference>
<feature type="binding site" evidence="10">
    <location>
        <begin position="11"/>
        <end position="21"/>
    </location>
    <ligand>
        <name>ATP</name>
        <dbReference type="ChEBI" id="CHEBI:30616"/>
    </ligand>
</feature>
<comment type="cofactor">
    <cofactor evidence="10">
        <name>Zn(2+)</name>
        <dbReference type="ChEBI" id="CHEBI:29105"/>
    </cofactor>
    <text evidence="10">Binds 1 zinc ion per subunit.</text>
</comment>
<keyword evidence="4 10" id="KW-0547">Nucleotide-binding</keyword>
<reference evidence="11" key="2">
    <citation type="journal article" date="2021" name="PeerJ">
        <title>Extensive microbial diversity within the chicken gut microbiome revealed by metagenomics and culture.</title>
        <authorList>
            <person name="Gilroy R."/>
            <person name="Ravi A."/>
            <person name="Getino M."/>
            <person name="Pursley I."/>
            <person name="Horton D.L."/>
            <person name="Alikhan N.F."/>
            <person name="Baker D."/>
            <person name="Gharbi K."/>
            <person name="Hall N."/>
            <person name="Watson M."/>
            <person name="Adriaenssens E.M."/>
            <person name="Foster-Nyarko E."/>
            <person name="Jarju S."/>
            <person name="Secka A."/>
            <person name="Antonio M."/>
            <person name="Oren A."/>
            <person name="Chaudhuri R.R."/>
            <person name="La Ragione R."/>
            <person name="Hildebrand F."/>
            <person name="Pallen M.J."/>
        </authorList>
    </citation>
    <scope>NUCLEOTIDE SEQUENCE</scope>
    <source>
        <strain evidence="11">10192</strain>
    </source>
</reference>
<dbReference type="GO" id="GO:0016879">
    <property type="term" value="F:ligase activity, forming carbon-nitrogen bonds"/>
    <property type="evidence" value="ECO:0007669"/>
    <property type="project" value="UniProtKB-UniRule"/>
</dbReference>
<protein>
    <recommendedName>
        <fullName evidence="8 10">7-cyano-7-deazaguanine synthase</fullName>
        <ecNumber evidence="8 10">6.3.4.20</ecNumber>
    </recommendedName>
    <alternativeName>
        <fullName evidence="10">7-cyano-7-carbaguanine synthase</fullName>
    </alternativeName>
    <alternativeName>
        <fullName evidence="10">PreQ(0) synthase</fullName>
    </alternativeName>
    <alternativeName>
        <fullName evidence="10">Queuosine biosynthesis protein QueC</fullName>
    </alternativeName>
</protein>
<dbReference type="Gene3D" id="3.40.50.620">
    <property type="entry name" value="HUPs"/>
    <property type="match status" value="1"/>
</dbReference>
<comment type="function">
    <text evidence="10">Catalyzes the ATP-dependent conversion of 7-carboxy-7-deazaguanine (CDG) to 7-cyano-7-deazaguanine (preQ(0)).</text>
</comment>
<dbReference type="GO" id="GO:0005524">
    <property type="term" value="F:ATP binding"/>
    <property type="evidence" value="ECO:0007669"/>
    <property type="project" value="UniProtKB-UniRule"/>
</dbReference>
<evidence type="ECO:0000256" key="8">
    <source>
        <dbReference type="ARBA" id="ARBA00039149"/>
    </source>
</evidence>
<evidence type="ECO:0000313" key="11">
    <source>
        <dbReference type="EMBL" id="MBO8430941.1"/>
    </source>
</evidence>
<dbReference type="SUPFAM" id="SSF52402">
    <property type="entry name" value="Adenine nucleotide alpha hydrolases-like"/>
    <property type="match status" value="1"/>
</dbReference>
<dbReference type="PIRSF" id="PIRSF006293">
    <property type="entry name" value="ExsB"/>
    <property type="match status" value="1"/>
</dbReference>
<evidence type="ECO:0000256" key="6">
    <source>
        <dbReference type="ARBA" id="ARBA00022840"/>
    </source>
</evidence>
<dbReference type="NCBIfam" id="TIGR00364">
    <property type="entry name" value="7-cyano-7-deazaguanine synthase QueC"/>
    <property type="match status" value="1"/>
</dbReference>
<organism evidence="11 12">
    <name type="scientific">Candidatus Scatousia excrementipullorum</name>
    <dbReference type="NCBI Taxonomy" id="2840936"/>
    <lineage>
        <taxon>Bacteria</taxon>
        <taxon>Candidatus Scatousia</taxon>
    </lineage>
</organism>
<feature type="binding site" evidence="10">
    <location>
        <position position="196"/>
    </location>
    <ligand>
        <name>Zn(2+)</name>
        <dbReference type="ChEBI" id="CHEBI:29105"/>
    </ligand>
</feature>
<dbReference type="InterPro" id="IPR014729">
    <property type="entry name" value="Rossmann-like_a/b/a_fold"/>
</dbReference>
<comment type="pathway">
    <text evidence="1 10">Purine metabolism; 7-cyano-7-deazaguanine biosynthesis.</text>
</comment>
<evidence type="ECO:0000256" key="9">
    <source>
        <dbReference type="ARBA" id="ARBA00047890"/>
    </source>
</evidence>
<feature type="binding site" evidence="10">
    <location>
        <position position="202"/>
    </location>
    <ligand>
        <name>Zn(2+)</name>
        <dbReference type="ChEBI" id="CHEBI:29105"/>
    </ligand>
</feature>
<dbReference type="PANTHER" id="PTHR42914:SF1">
    <property type="entry name" value="7-CYANO-7-DEAZAGUANINE SYNTHASE"/>
    <property type="match status" value="1"/>
</dbReference>
<evidence type="ECO:0000256" key="1">
    <source>
        <dbReference type="ARBA" id="ARBA00005061"/>
    </source>
</evidence>
<dbReference type="Proteomes" id="UP000823632">
    <property type="component" value="Unassembled WGS sequence"/>
</dbReference>
<comment type="catalytic activity">
    <reaction evidence="9 10">
        <text>7-carboxy-7-carbaguanine + NH4(+) + 2 ATP = 7-cyano-7-carbaguanine + 2 AMP + 2 diphosphate + 2 H(+)</text>
        <dbReference type="Rhea" id="RHEA:27982"/>
        <dbReference type="ChEBI" id="CHEBI:15378"/>
        <dbReference type="ChEBI" id="CHEBI:28938"/>
        <dbReference type="ChEBI" id="CHEBI:30616"/>
        <dbReference type="ChEBI" id="CHEBI:33019"/>
        <dbReference type="ChEBI" id="CHEBI:45075"/>
        <dbReference type="ChEBI" id="CHEBI:61036"/>
        <dbReference type="ChEBI" id="CHEBI:456215"/>
        <dbReference type="EC" id="6.3.4.20"/>
    </reaction>
</comment>
<feature type="binding site" evidence="10">
    <location>
        <position position="188"/>
    </location>
    <ligand>
        <name>Zn(2+)</name>
        <dbReference type="ChEBI" id="CHEBI:29105"/>
    </ligand>
</feature>
<evidence type="ECO:0000256" key="10">
    <source>
        <dbReference type="HAMAP-Rule" id="MF_01633"/>
    </source>
</evidence>
<dbReference type="Pfam" id="PF06508">
    <property type="entry name" value="QueC"/>
    <property type="match status" value="1"/>
</dbReference>
<keyword evidence="3 10" id="KW-0479">Metal-binding</keyword>
<dbReference type="PANTHER" id="PTHR42914">
    <property type="entry name" value="7-CYANO-7-DEAZAGUANINE SYNTHASE"/>
    <property type="match status" value="1"/>
</dbReference>
<dbReference type="AlphaFoldDB" id="A0A9D9GZL8"/>
<evidence type="ECO:0000256" key="7">
    <source>
        <dbReference type="ARBA" id="ARBA00037993"/>
    </source>
</evidence>
<evidence type="ECO:0000256" key="4">
    <source>
        <dbReference type="ARBA" id="ARBA00022741"/>
    </source>
</evidence>
<evidence type="ECO:0000256" key="2">
    <source>
        <dbReference type="ARBA" id="ARBA00022598"/>
    </source>
</evidence>
<dbReference type="GO" id="GO:0008616">
    <property type="term" value="P:tRNA queuosine(34) biosynthetic process"/>
    <property type="evidence" value="ECO:0007669"/>
    <property type="project" value="UniProtKB-UniRule"/>
</dbReference>
<keyword evidence="10" id="KW-0671">Queuosine biosynthesis</keyword>